<keyword evidence="15" id="KW-1185">Reference proteome</keyword>
<evidence type="ECO:0000313" key="15">
    <source>
        <dbReference type="Proteomes" id="UP000728032"/>
    </source>
</evidence>
<dbReference type="EMBL" id="OC918878">
    <property type="protein sequence ID" value="CAD7650286.1"/>
    <property type="molecule type" value="Genomic_DNA"/>
</dbReference>
<dbReference type="FunFam" id="1.20.1070.10:FF:000233">
    <property type="entry name" value="CLUMA_CG012980, isoform A"/>
    <property type="match status" value="1"/>
</dbReference>
<evidence type="ECO:0000256" key="11">
    <source>
        <dbReference type="SAM" id="MobiDB-lite"/>
    </source>
</evidence>
<evidence type="ECO:0000256" key="10">
    <source>
        <dbReference type="ARBA" id="ARBA00023224"/>
    </source>
</evidence>
<feature type="region of interest" description="Disordered" evidence="11">
    <location>
        <begin position="79"/>
        <end position="99"/>
    </location>
</feature>
<dbReference type="Gene3D" id="1.20.1070.10">
    <property type="entry name" value="Rhodopsin 7-helix transmembrane proteins"/>
    <property type="match status" value="1"/>
</dbReference>
<dbReference type="PANTHER" id="PTHR24248:SF125">
    <property type="entry name" value="DOPAMINE D2-LIKE RECEPTOR"/>
    <property type="match status" value="1"/>
</dbReference>
<dbReference type="PRINTS" id="PR00237">
    <property type="entry name" value="GPCRRHODOPSN"/>
</dbReference>
<dbReference type="AlphaFoldDB" id="A0A7R9LYQ7"/>
<name>A0A7R9LYQ7_9ACAR</name>
<organism evidence="14">
    <name type="scientific">Oppiella nova</name>
    <dbReference type="NCBI Taxonomy" id="334625"/>
    <lineage>
        <taxon>Eukaryota</taxon>
        <taxon>Metazoa</taxon>
        <taxon>Ecdysozoa</taxon>
        <taxon>Arthropoda</taxon>
        <taxon>Chelicerata</taxon>
        <taxon>Arachnida</taxon>
        <taxon>Acari</taxon>
        <taxon>Acariformes</taxon>
        <taxon>Sarcoptiformes</taxon>
        <taxon>Oribatida</taxon>
        <taxon>Brachypylina</taxon>
        <taxon>Oppioidea</taxon>
        <taxon>Oppiidae</taxon>
        <taxon>Oppiella</taxon>
    </lineage>
</organism>
<comment type="subcellular location">
    <subcellularLocation>
        <location evidence="1">Cell membrane</location>
        <topology evidence="1">Multi-pass membrane protein</topology>
    </subcellularLocation>
</comment>
<feature type="compositionally biased region" description="Basic residues" evidence="11">
    <location>
        <begin position="260"/>
        <end position="291"/>
    </location>
</feature>
<dbReference type="GO" id="GO:0045202">
    <property type="term" value="C:synapse"/>
    <property type="evidence" value="ECO:0007669"/>
    <property type="project" value="GOC"/>
</dbReference>
<evidence type="ECO:0000256" key="6">
    <source>
        <dbReference type="ARBA" id="ARBA00023040"/>
    </source>
</evidence>
<evidence type="ECO:0000256" key="8">
    <source>
        <dbReference type="ARBA" id="ARBA00023157"/>
    </source>
</evidence>
<protein>
    <recommendedName>
        <fullName evidence="13">G-protein coupled receptors family 1 profile domain-containing protein</fullName>
    </recommendedName>
</protein>
<dbReference type="InterPro" id="IPR000276">
    <property type="entry name" value="GPCR_Rhodpsn"/>
</dbReference>
<evidence type="ECO:0000256" key="5">
    <source>
        <dbReference type="ARBA" id="ARBA00022989"/>
    </source>
</evidence>
<keyword evidence="6" id="KW-0297">G-protein coupled receptor</keyword>
<evidence type="ECO:0000256" key="2">
    <source>
        <dbReference type="ARBA" id="ARBA00010663"/>
    </source>
</evidence>
<dbReference type="OrthoDB" id="10034726at2759"/>
<dbReference type="SUPFAM" id="SSF81321">
    <property type="entry name" value="Family A G protein-coupled receptor-like"/>
    <property type="match status" value="1"/>
</dbReference>
<feature type="transmembrane region" description="Helical" evidence="12">
    <location>
        <begin position="299"/>
        <end position="322"/>
    </location>
</feature>
<feature type="domain" description="G-protein coupled receptors family 1 profile" evidence="13">
    <location>
        <begin position="275"/>
        <end position="361"/>
    </location>
</feature>
<evidence type="ECO:0000256" key="12">
    <source>
        <dbReference type="SAM" id="Phobius"/>
    </source>
</evidence>
<dbReference type="EMBL" id="CAJPVJ010004053">
    <property type="protein sequence ID" value="CAG2168240.1"/>
    <property type="molecule type" value="Genomic_DNA"/>
</dbReference>
<keyword evidence="5 12" id="KW-1133">Transmembrane helix</keyword>
<keyword evidence="4 12" id="KW-0812">Transmembrane</keyword>
<dbReference type="GO" id="GO:0001591">
    <property type="term" value="F:dopamine neurotransmitter receptor activity, coupled via Gi/Go"/>
    <property type="evidence" value="ECO:0007669"/>
    <property type="project" value="TreeGrafter"/>
</dbReference>
<keyword evidence="7 12" id="KW-0472">Membrane</keyword>
<evidence type="ECO:0000256" key="3">
    <source>
        <dbReference type="ARBA" id="ARBA00022475"/>
    </source>
</evidence>
<dbReference type="Proteomes" id="UP000728032">
    <property type="component" value="Unassembled WGS sequence"/>
</dbReference>
<evidence type="ECO:0000259" key="13">
    <source>
        <dbReference type="PROSITE" id="PS50262"/>
    </source>
</evidence>
<evidence type="ECO:0000256" key="4">
    <source>
        <dbReference type="ARBA" id="ARBA00022692"/>
    </source>
</evidence>
<dbReference type="Pfam" id="PF00001">
    <property type="entry name" value="7tm_1"/>
    <property type="match status" value="1"/>
</dbReference>
<dbReference type="InterPro" id="IPR017452">
    <property type="entry name" value="GPCR_Rhodpsn_7TM"/>
</dbReference>
<evidence type="ECO:0000313" key="14">
    <source>
        <dbReference type="EMBL" id="CAD7650286.1"/>
    </source>
</evidence>
<comment type="similarity">
    <text evidence="2">Belongs to the G-protein coupled receptor 1 family.</text>
</comment>
<evidence type="ECO:0000256" key="9">
    <source>
        <dbReference type="ARBA" id="ARBA00023170"/>
    </source>
</evidence>
<feature type="compositionally biased region" description="Low complexity" evidence="11">
    <location>
        <begin position="242"/>
        <end position="259"/>
    </location>
</feature>
<evidence type="ECO:0000256" key="7">
    <source>
        <dbReference type="ARBA" id="ARBA00023136"/>
    </source>
</evidence>
<keyword evidence="10" id="KW-0807">Transducer</keyword>
<accession>A0A7R9LYQ7</accession>
<keyword evidence="9" id="KW-0675">Receptor</keyword>
<proteinExistence type="inferred from homology"/>
<dbReference type="PANTHER" id="PTHR24248">
    <property type="entry name" value="ADRENERGIC RECEPTOR-RELATED G-PROTEIN COUPLED RECEPTOR"/>
    <property type="match status" value="1"/>
</dbReference>
<sequence>MVILYYKIFKAIHNRAKKAIGSRKTYSSSTSDTAKSAQVIENIAQTKRFREEIQAAADANKLSINNKIKAKLPLITETDAVTNTGSGGSHDEEDEDEDKDEIQLEMIECHVIRNKRAQASDTEIIGKQTKHNKTVVQLQSPLEVEVTIGPNGNTDSGYAPSYAPNNIEELNPFCLENPNIDSPTDKTTAVTTNKSDAVVLVVHNVQTINKNGSIATAQVSTSSSSPNAGHNHHHHNKHSDSVSHSGHSGSTTGSTGATHNTHRPAKKKSRFNLGRKHKSTRKKREKASAKRERKATKTLAIVLGVFLLCWTPFFSCNILDAICIKLDENDFIKTDCRPGMTAFLLTTWLGYMNSCANPLIYTIFNPEFRKAFRKILQQIF</sequence>
<evidence type="ECO:0000256" key="1">
    <source>
        <dbReference type="ARBA" id="ARBA00004651"/>
    </source>
</evidence>
<reference evidence="14" key="1">
    <citation type="submission" date="2020-11" db="EMBL/GenBank/DDBJ databases">
        <authorList>
            <person name="Tran Van P."/>
        </authorList>
    </citation>
    <scope>NUCLEOTIDE SEQUENCE</scope>
</reference>
<feature type="region of interest" description="Disordered" evidence="11">
    <location>
        <begin position="216"/>
        <end position="291"/>
    </location>
</feature>
<dbReference type="GO" id="GO:0005886">
    <property type="term" value="C:plasma membrane"/>
    <property type="evidence" value="ECO:0007669"/>
    <property type="project" value="UniProtKB-SubCell"/>
</dbReference>
<feature type="transmembrane region" description="Helical" evidence="12">
    <location>
        <begin position="342"/>
        <end position="364"/>
    </location>
</feature>
<dbReference type="PROSITE" id="PS50262">
    <property type="entry name" value="G_PROTEIN_RECEP_F1_2"/>
    <property type="match status" value="1"/>
</dbReference>
<gene>
    <name evidence="14" type="ORF">ONB1V03_LOCUS7731</name>
</gene>
<dbReference type="GO" id="GO:0004930">
    <property type="term" value="F:G protein-coupled receptor activity"/>
    <property type="evidence" value="ECO:0007669"/>
    <property type="project" value="UniProtKB-KW"/>
</dbReference>
<keyword evidence="8" id="KW-1015">Disulfide bond</keyword>
<keyword evidence="3" id="KW-1003">Cell membrane</keyword>